<feature type="region of interest" description="Disordered" evidence="3">
    <location>
        <begin position="508"/>
        <end position="545"/>
    </location>
</feature>
<accession>A0A1H7A7V0</accession>
<reference evidence="5" key="1">
    <citation type="submission" date="2016-10" db="EMBL/GenBank/DDBJ databases">
        <authorList>
            <person name="Varghese N."/>
            <person name="Submissions S."/>
        </authorList>
    </citation>
    <scope>NUCLEOTIDE SEQUENCE [LARGE SCALE GENOMIC DNA]</scope>
    <source>
        <strain evidence="5">LMG 26031</strain>
    </source>
</reference>
<comment type="subcellular location">
    <subcellularLocation>
        <location evidence="2">Cell membrane</location>
        <topology evidence="2">Lipid-anchor</topology>
    </subcellularLocation>
</comment>
<evidence type="ECO:0000313" key="4">
    <source>
        <dbReference type="EMBL" id="SEJ61709.1"/>
    </source>
</evidence>
<dbReference type="Pfam" id="PF02321">
    <property type="entry name" value="OEP"/>
    <property type="match status" value="2"/>
</dbReference>
<evidence type="ECO:0000256" key="3">
    <source>
        <dbReference type="SAM" id="MobiDB-lite"/>
    </source>
</evidence>
<evidence type="ECO:0000256" key="2">
    <source>
        <dbReference type="RuleBase" id="RU362097"/>
    </source>
</evidence>
<gene>
    <name evidence="4" type="ORF">SAMN05192539_101462</name>
</gene>
<dbReference type="Gene3D" id="2.20.200.10">
    <property type="entry name" value="Outer membrane efflux proteins (OEP)"/>
    <property type="match status" value="1"/>
</dbReference>
<dbReference type="GO" id="GO:0005886">
    <property type="term" value="C:plasma membrane"/>
    <property type="evidence" value="ECO:0007669"/>
    <property type="project" value="UniProtKB-SubCell"/>
</dbReference>
<proteinExistence type="inferred from homology"/>
<dbReference type="GO" id="GO:0015562">
    <property type="term" value="F:efflux transmembrane transporter activity"/>
    <property type="evidence" value="ECO:0007669"/>
    <property type="project" value="InterPro"/>
</dbReference>
<keyword evidence="2" id="KW-0812">Transmembrane</keyword>
<keyword evidence="2" id="KW-0564">Palmitate</keyword>
<dbReference type="InterPro" id="IPR010131">
    <property type="entry name" value="MdtP/NodT-like"/>
</dbReference>
<keyword evidence="2" id="KW-0449">Lipoprotein</keyword>
<dbReference type="AlphaFoldDB" id="A0A1H7A7V0"/>
<evidence type="ECO:0000313" key="5">
    <source>
        <dbReference type="Proteomes" id="UP000198866"/>
    </source>
</evidence>
<evidence type="ECO:0000256" key="1">
    <source>
        <dbReference type="ARBA" id="ARBA00007613"/>
    </source>
</evidence>
<dbReference type="Proteomes" id="UP000198866">
    <property type="component" value="Unassembled WGS sequence"/>
</dbReference>
<dbReference type="SUPFAM" id="SSF56954">
    <property type="entry name" value="Outer membrane efflux proteins (OEP)"/>
    <property type="match status" value="1"/>
</dbReference>
<keyword evidence="5" id="KW-1185">Reference proteome</keyword>
<comment type="similarity">
    <text evidence="1 2">Belongs to the outer membrane factor (OMF) (TC 1.B.17) family.</text>
</comment>
<sequence>MRRVPLPLLRVRRLRPLRRTSPMPVASALACVVCTFALSGCLLGPNYSRPQVDVPATYRFPDNYASDVANTEWWKQFDDPVLNDLITAALANNNDVKVAAARVDQFLGQFVTTRAALLPQIGASFDAERQRLPTGSPLLANVNNPVFNTYTAALSASWEIDLFGRNRRLTESARASLLSSEEAKRGTILTLVSSVASSYINLRSLDRQLEIAKATTESRADSVHVFELRFKGGEVSQMELAQSQSEYEDSRSRIPQIEAQIAQQEDALSVLLGRNPGDILRGRTLAELVAPAVPAGLPSDLLERRPDLRQAEQDLIAANAQIGAAKALYFPQISLTGLFGTQSGQFSQLFTGPTRVWSFAGAVTQPIFTGGAITGQVKQAEAVQQQALYSYRKAIQVAFQEVDDALISSQKLREQFDVQGRQVDALASYAHFARLRYEGGYTSYIEVLDAERSLFNAQLSQTQTQAGVLVSYVNLYKAMGGGWVVDAEGLTTQAAQAGQVTQVARAGQATQATEATHATHAAASTQPAHASDAARPADAASADVK</sequence>
<dbReference type="NCBIfam" id="TIGR01845">
    <property type="entry name" value="outer_NodT"/>
    <property type="match status" value="1"/>
</dbReference>
<dbReference type="InterPro" id="IPR003423">
    <property type="entry name" value="OMP_efflux"/>
</dbReference>
<name>A0A1H7A7V0_9BURK</name>
<dbReference type="PANTHER" id="PTHR30203">
    <property type="entry name" value="OUTER MEMBRANE CATION EFFLUX PROTEIN"/>
    <property type="match status" value="1"/>
</dbReference>
<dbReference type="EMBL" id="FNYE01000014">
    <property type="protein sequence ID" value="SEJ61709.1"/>
    <property type="molecule type" value="Genomic_DNA"/>
</dbReference>
<keyword evidence="2" id="KW-0472">Membrane</keyword>
<dbReference type="STRING" id="667676.SAMN05192539_101462"/>
<organism evidence="4 5">
    <name type="scientific">Paraburkholderia diazotrophica</name>
    <dbReference type="NCBI Taxonomy" id="667676"/>
    <lineage>
        <taxon>Bacteria</taxon>
        <taxon>Pseudomonadati</taxon>
        <taxon>Pseudomonadota</taxon>
        <taxon>Betaproteobacteria</taxon>
        <taxon>Burkholderiales</taxon>
        <taxon>Burkholderiaceae</taxon>
        <taxon>Paraburkholderia</taxon>
    </lineage>
</organism>
<dbReference type="PROSITE" id="PS51257">
    <property type="entry name" value="PROKAR_LIPOPROTEIN"/>
    <property type="match status" value="1"/>
</dbReference>
<keyword evidence="2" id="KW-1134">Transmembrane beta strand</keyword>
<protein>
    <submittedName>
        <fullName evidence="4">Outer membrane protein, multidrug efflux system</fullName>
    </submittedName>
</protein>
<dbReference type="Gene3D" id="1.20.1600.10">
    <property type="entry name" value="Outer membrane efflux proteins (OEP)"/>
    <property type="match status" value="1"/>
</dbReference>